<dbReference type="EMBL" id="FTOV01000001">
    <property type="protein sequence ID" value="SIS64078.1"/>
    <property type="molecule type" value="Genomic_DNA"/>
</dbReference>
<evidence type="ECO:0000256" key="5">
    <source>
        <dbReference type="ARBA" id="ARBA00023136"/>
    </source>
</evidence>
<dbReference type="InterPro" id="IPR039426">
    <property type="entry name" value="TonB-dep_rcpt-like"/>
</dbReference>
<evidence type="ECO:0000256" key="8">
    <source>
        <dbReference type="SAM" id="SignalP"/>
    </source>
</evidence>
<evidence type="ECO:0000256" key="1">
    <source>
        <dbReference type="ARBA" id="ARBA00004571"/>
    </source>
</evidence>
<keyword evidence="4 7" id="KW-0812">Transmembrane</keyword>
<dbReference type="Pfam" id="PF13715">
    <property type="entry name" value="CarbopepD_reg_2"/>
    <property type="match status" value="1"/>
</dbReference>
<accession>A0A1N7KR51</accession>
<feature type="signal peptide" evidence="8">
    <location>
        <begin position="1"/>
        <end position="18"/>
    </location>
</feature>
<dbReference type="InterPro" id="IPR008969">
    <property type="entry name" value="CarboxyPept-like_regulatory"/>
</dbReference>
<dbReference type="NCBIfam" id="TIGR04057">
    <property type="entry name" value="SusC_RagA_signa"/>
    <property type="match status" value="1"/>
</dbReference>
<dbReference type="InterPro" id="IPR023996">
    <property type="entry name" value="TonB-dep_OMP_SusC/RagA"/>
</dbReference>
<dbReference type="PROSITE" id="PS52016">
    <property type="entry name" value="TONB_DEPENDENT_REC_3"/>
    <property type="match status" value="1"/>
</dbReference>
<evidence type="ECO:0000256" key="2">
    <source>
        <dbReference type="ARBA" id="ARBA00022448"/>
    </source>
</evidence>
<dbReference type="InterPro" id="IPR036942">
    <property type="entry name" value="Beta-barrel_TonB_sf"/>
</dbReference>
<dbReference type="OrthoDB" id="9768177at2"/>
<evidence type="ECO:0000256" key="6">
    <source>
        <dbReference type="ARBA" id="ARBA00023237"/>
    </source>
</evidence>
<feature type="chain" id="PRO_5012794708" evidence="8">
    <location>
        <begin position="19"/>
        <end position="1069"/>
    </location>
</feature>
<keyword evidence="2 7" id="KW-0813">Transport</keyword>
<comment type="subcellular location">
    <subcellularLocation>
        <location evidence="1 7">Cell outer membrane</location>
        <topology evidence="1 7">Multi-pass membrane protein</topology>
    </subcellularLocation>
</comment>
<sequence>MKKTLIFPLLGFSICAMAQQRIQGVVTDTTTSKPIPGVRVSIADAKTTTLTDKDGQFNLMVENGASHTVTITFSGKGFQNRELKLVLPLQKPLNILLSPKVTDIQEVVISTGYQKIPKERSTGSFSSADNKLLQQQITTNIIDRLPAILSGLSVSTGLSESGQLMIRGLSTFQGPRNPLIILDNFPYEGDLGRLNPNMVESITVLKDAAASSIWGARAANGVIVITTKGSKFNQPHSVEFTANTTLSSKPDLGYSRQMSSSDFIDVEMQLFKNGYYNSDINSPGHPVLTPVVDILNKEQQGLLLHDEAMKQIDRLRTIDVRDQYRKYMYQPMENRQYALNLSGSAQRLSWTSFIGYDDNSRNLGEKYQRLNTRFQNVWKPTDKLTLTTGVYFTNTRFTSGRSAYNTITMKGNWKIPYIEFADAQGNPLVVNSIFDQNYKNSLQGSGLLDCNYYPLTDWQHNVTHNDTNEIIINAGINYKIIKGLDADVKYQYQRVNGQSSNLWDKDSYEARYLINSFAQKDPDGSIRFIIPKGGILNKGNTQAAINNLRGQLNYDRTSGRHNISAIAGGEVRETITNYETNRYYGYNPNDMSFGVVDLTQQYPHFVTGENNFIENSRSLRRTALNFLSFYANAAYTFDKRYVVSGSVRRDASNLFGLKTNEQWNPFWSAGLAWNVSNEKFYRLNWLPNIKLRGSYGFNGNIDPAMVAVTTIAYDPEVSVYTGGPTARIDQYFNPKLRWEMMRMINVGLDFSTKNDRISGSVEFYTKKGSNLFGQAPIDYTTGITTMLWNVAGMKGNGMDVVLKTKIVDRQFKWNSTINFSTYKDKVTDYYLPTTFAGDFVTQAGSTAPVSGVDGMPVYAVFAYKWAGLDPQTRDPRGYLNGEVSKDYTEIIASDKGIEDLQYFGSAIPTNFGSFINSFGYKQFSLDVGITYKFGYWFRRSSINYTSLMSSRDGHSDYSQRWQKPGDELFTDVPSNTYTANSARDTFYSGSSVLVEKGDHIRLQYVNFGYQLNASQLTGFPLKSLNLYCSVSNLGILWKANKAGIDPDYNWGTYSLKPVTTYSLGLRAQF</sequence>
<protein>
    <submittedName>
        <fullName evidence="10">TonB-linked outer membrane protein, SusC/RagA family</fullName>
    </submittedName>
</protein>
<dbReference type="Proteomes" id="UP000185781">
    <property type="component" value="Unassembled WGS sequence"/>
</dbReference>
<reference evidence="10 11" key="1">
    <citation type="submission" date="2017-01" db="EMBL/GenBank/DDBJ databases">
        <authorList>
            <person name="Mah S.A."/>
            <person name="Swanson W.J."/>
            <person name="Moy G.W."/>
            <person name="Vacquier V.D."/>
        </authorList>
    </citation>
    <scope>NUCLEOTIDE SEQUENCE [LARGE SCALE GENOMIC DNA]</scope>
    <source>
        <strain evidence="10 11">DSM 18014</strain>
    </source>
</reference>
<dbReference type="SUPFAM" id="SSF49464">
    <property type="entry name" value="Carboxypeptidase regulatory domain-like"/>
    <property type="match status" value="1"/>
</dbReference>
<feature type="domain" description="TonB-dependent receptor plug" evidence="9">
    <location>
        <begin position="118"/>
        <end position="222"/>
    </location>
</feature>
<dbReference type="Gene3D" id="2.60.40.1120">
    <property type="entry name" value="Carboxypeptidase-like, regulatory domain"/>
    <property type="match status" value="1"/>
</dbReference>
<evidence type="ECO:0000259" key="9">
    <source>
        <dbReference type="Pfam" id="PF07715"/>
    </source>
</evidence>
<dbReference type="Gene3D" id="2.40.170.20">
    <property type="entry name" value="TonB-dependent receptor, beta-barrel domain"/>
    <property type="match status" value="1"/>
</dbReference>
<dbReference type="RefSeq" id="WP_084196348.1">
    <property type="nucleotide sequence ID" value="NZ_FTOV01000001.1"/>
</dbReference>
<evidence type="ECO:0000256" key="4">
    <source>
        <dbReference type="ARBA" id="ARBA00022692"/>
    </source>
</evidence>
<gene>
    <name evidence="10" type="ORF">SAMN05421785_101677</name>
</gene>
<dbReference type="InterPro" id="IPR037066">
    <property type="entry name" value="Plug_dom_sf"/>
</dbReference>
<keyword evidence="8" id="KW-0732">Signal</keyword>
<evidence type="ECO:0000313" key="10">
    <source>
        <dbReference type="EMBL" id="SIS64078.1"/>
    </source>
</evidence>
<dbReference type="SUPFAM" id="SSF56935">
    <property type="entry name" value="Porins"/>
    <property type="match status" value="1"/>
</dbReference>
<dbReference type="InterPro" id="IPR012910">
    <property type="entry name" value="Plug_dom"/>
</dbReference>
<keyword evidence="5 7" id="KW-0472">Membrane</keyword>
<keyword evidence="6 7" id="KW-0998">Cell outer membrane</keyword>
<name>A0A1N7KR51_9FLAO</name>
<dbReference type="Gene3D" id="2.170.130.10">
    <property type="entry name" value="TonB-dependent receptor, plug domain"/>
    <property type="match status" value="1"/>
</dbReference>
<comment type="similarity">
    <text evidence="7">Belongs to the TonB-dependent receptor family.</text>
</comment>
<dbReference type="Pfam" id="PF07715">
    <property type="entry name" value="Plug"/>
    <property type="match status" value="1"/>
</dbReference>
<dbReference type="NCBIfam" id="TIGR04056">
    <property type="entry name" value="OMP_RagA_SusC"/>
    <property type="match status" value="1"/>
</dbReference>
<dbReference type="STRING" id="373672.SAMN05421785_101677"/>
<dbReference type="GO" id="GO:0009279">
    <property type="term" value="C:cell outer membrane"/>
    <property type="evidence" value="ECO:0007669"/>
    <property type="project" value="UniProtKB-SubCell"/>
</dbReference>
<proteinExistence type="inferred from homology"/>
<evidence type="ECO:0000256" key="7">
    <source>
        <dbReference type="PROSITE-ProRule" id="PRU01360"/>
    </source>
</evidence>
<evidence type="ECO:0000256" key="3">
    <source>
        <dbReference type="ARBA" id="ARBA00022452"/>
    </source>
</evidence>
<evidence type="ECO:0000313" key="11">
    <source>
        <dbReference type="Proteomes" id="UP000185781"/>
    </source>
</evidence>
<organism evidence="10 11">
    <name type="scientific">Chryseobacterium gambrini</name>
    <dbReference type="NCBI Taxonomy" id="373672"/>
    <lineage>
        <taxon>Bacteria</taxon>
        <taxon>Pseudomonadati</taxon>
        <taxon>Bacteroidota</taxon>
        <taxon>Flavobacteriia</taxon>
        <taxon>Flavobacteriales</taxon>
        <taxon>Weeksellaceae</taxon>
        <taxon>Chryseobacterium group</taxon>
        <taxon>Chryseobacterium</taxon>
    </lineage>
</organism>
<dbReference type="InterPro" id="IPR023997">
    <property type="entry name" value="TonB-dep_OMP_SusC/RagA_CS"/>
</dbReference>
<dbReference type="AlphaFoldDB" id="A0A1N7KR51"/>
<keyword evidence="3 7" id="KW-1134">Transmembrane beta strand</keyword>